<keyword evidence="3" id="KW-1185">Reference proteome</keyword>
<proteinExistence type="predicted"/>
<name>A0A6J5FAE9_9BURK</name>
<dbReference type="EMBL" id="CADIKH010000115">
    <property type="protein sequence ID" value="CAB3774417.1"/>
    <property type="molecule type" value="Genomic_DNA"/>
</dbReference>
<feature type="region of interest" description="Disordered" evidence="1">
    <location>
        <begin position="53"/>
        <end position="76"/>
    </location>
</feature>
<accession>A0A6J5FAE9</accession>
<protein>
    <submittedName>
        <fullName evidence="2">Uncharacterized protein</fullName>
    </submittedName>
</protein>
<dbReference type="AlphaFoldDB" id="A0A6J5FAE9"/>
<sequence>MTPAEVRSLMLVFNKGLIERAMSAEMNLHLGMRRASLNQPVRPTSAMASVARRSSPMTAPSGLRCHATETAALSRS</sequence>
<dbReference type="Proteomes" id="UP000494363">
    <property type="component" value="Unassembled WGS sequence"/>
</dbReference>
<reference evidence="2 3" key="1">
    <citation type="submission" date="2020-04" db="EMBL/GenBank/DDBJ databases">
        <authorList>
            <person name="De Canck E."/>
        </authorList>
    </citation>
    <scope>NUCLEOTIDE SEQUENCE [LARGE SCALE GENOMIC DNA]</scope>
    <source>
        <strain evidence="2 3">LMG 29542</strain>
    </source>
</reference>
<gene>
    <name evidence="2" type="ORF">LMG29542_07795</name>
</gene>
<evidence type="ECO:0000313" key="2">
    <source>
        <dbReference type="EMBL" id="CAB3774417.1"/>
    </source>
</evidence>
<evidence type="ECO:0000256" key="1">
    <source>
        <dbReference type="SAM" id="MobiDB-lite"/>
    </source>
</evidence>
<evidence type="ECO:0000313" key="3">
    <source>
        <dbReference type="Proteomes" id="UP000494363"/>
    </source>
</evidence>
<organism evidence="2 3">
    <name type="scientific">Paraburkholderia humisilvae</name>
    <dbReference type="NCBI Taxonomy" id="627669"/>
    <lineage>
        <taxon>Bacteria</taxon>
        <taxon>Pseudomonadati</taxon>
        <taxon>Pseudomonadota</taxon>
        <taxon>Betaproteobacteria</taxon>
        <taxon>Burkholderiales</taxon>
        <taxon>Burkholderiaceae</taxon>
        <taxon>Paraburkholderia</taxon>
    </lineage>
</organism>